<dbReference type="AlphaFoldDB" id="A0A3M6Q3P5"/>
<evidence type="ECO:0000256" key="2">
    <source>
        <dbReference type="ARBA" id="ARBA00023136"/>
    </source>
</evidence>
<evidence type="ECO:0000256" key="5">
    <source>
        <dbReference type="SAM" id="MobiDB-lite"/>
    </source>
</evidence>
<protein>
    <recommendedName>
        <fullName evidence="7">C-type lysozyme inhibitor domain-containing protein</fullName>
    </recommendedName>
</protein>
<dbReference type="Proteomes" id="UP000267521">
    <property type="component" value="Unassembled WGS sequence"/>
</dbReference>
<comment type="caution">
    <text evidence="8">The sequence shown here is derived from an EMBL/GenBank/DDBJ whole genome shotgun (WGS) entry which is preliminary data.</text>
</comment>
<feature type="domain" description="C-type lysozyme inhibitor" evidence="7">
    <location>
        <begin position="57"/>
        <end position="123"/>
    </location>
</feature>
<organism evidence="8 9">
    <name type="scientific">Allofranklinella schreckenbergeri</name>
    <dbReference type="NCBI Taxonomy" id="1076744"/>
    <lineage>
        <taxon>Bacteria</taxon>
        <taxon>Pseudomonadati</taxon>
        <taxon>Pseudomonadota</taxon>
        <taxon>Betaproteobacteria</taxon>
        <taxon>Burkholderiales</taxon>
        <taxon>Comamonadaceae</taxon>
        <taxon>Allofranklinella</taxon>
    </lineage>
</organism>
<gene>
    <name evidence="8" type="ORF">EBQ26_07285</name>
</gene>
<dbReference type="InterPro" id="IPR036328">
    <property type="entry name" value="MliC_sf"/>
</dbReference>
<keyword evidence="2" id="KW-0472">Membrane</keyword>
<dbReference type="Gene3D" id="2.40.128.200">
    <property type="match status" value="1"/>
</dbReference>
<feature type="chain" id="PRO_5017981735" description="C-type lysozyme inhibitor domain-containing protein" evidence="6">
    <location>
        <begin position="21"/>
        <end position="136"/>
    </location>
</feature>
<evidence type="ECO:0000256" key="4">
    <source>
        <dbReference type="ARBA" id="ARBA00023288"/>
    </source>
</evidence>
<dbReference type="PROSITE" id="PS51257">
    <property type="entry name" value="PROKAR_LIPOPROTEIN"/>
    <property type="match status" value="1"/>
</dbReference>
<feature type="region of interest" description="Disordered" evidence="5">
    <location>
        <begin position="22"/>
        <end position="49"/>
    </location>
</feature>
<feature type="compositionally biased region" description="Polar residues" evidence="5">
    <location>
        <begin position="22"/>
        <end position="31"/>
    </location>
</feature>
<feature type="signal peptide" evidence="6">
    <location>
        <begin position="1"/>
        <end position="20"/>
    </location>
</feature>
<dbReference type="Pfam" id="PF09864">
    <property type="entry name" value="MliC"/>
    <property type="match status" value="1"/>
</dbReference>
<evidence type="ECO:0000259" key="7">
    <source>
        <dbReference type="Pfam" id="PF09864"/>
    </source>
</evidence>
<evidence type="ECO:0000313" key="8">
    <source>
        <dbReference type="EMBL" id="RMW97823.1"/>
    </source>
</evidence>
<dbReference type="RefSeq" id="WP_122238360.1">
    <property type="nucleotide sequence ID" value="NZ_RDQM01000008.1"/>
</dbReference>
<dbReference type="SUPFAM" id="SSF141488">
    <property type="entry name" value="YdhA-like"/>
    <property type="match status" value="1"/>
</dbReference>
<keyword evidence="4" id="KW-0449">Lipoprotein</keyword>
<evidence type="ECO:0000256" key="1">
    <source>
        <dbReference type="ARBA" id="ARBA00022729"/>
    </source>
</evidence>
<keyword evidence="3" id="KW-0564">Palmitate</keyword>
<evidence type="ECO:0000256" key="6">
    <source>
        <dbReference type="SAM" id="SignalP"/>
    </source>
</evidence>
<evidence type="ECO:0000313" key="9">
    <source>
        <dbReference type="Proteomes" id="UP000267521"/>
    </source>
</evidence>
<reference evidence="8 9" key="1">
    <citation type="submission" date="2018-10" db="EMBL/GenBank/DDBJ databases">
        <title>Comamonadaceae CDC group NO-1 genome sequencing and assembly.</title>
        <authorList>
            <person name="Bernier A.-M."/>
            <person name="Bernard K."/>
        </authorList>
    </citation>
    <scope>NUCLEOTIDE SEQUENCE [LARGE SCALE GENOMIC DNA]</scope>
    <source>
        <strain evidence="8 9">NML970147</strain>
    </source>
</reference>
<evidence type="ECO:0000256" key="3">
    <source>
        <dbReference type="ARBA" id="ARBA00023139"/>
    </source>
</evidence>
<dbReference type="EMBL" id="RDQM01000008">
    <property type="protein sequence ID" value="RMW97823.1"/>
    <property type="molecule type" value="Genomic_DNA"/>
</dbReference>
<keyword evidence="1 6" id="KW-0732">Signal</keyword>
<proteinExistence type="predicted"/>
<dbReference type="InterPro" id="IPR018660">
    <property type="entry name" value="MliC"/>
</dbReference>
<sequence length="136" mass="14522">MTFSKLMLPVALAVGLSACMSNPTPPSQARSATVAPAATSQQHVAPAPAQMAQEMRFSCQNGLTVQIRYLNPDQVELKLDDKKAMLTAAVSGSGERYVGKTGLFGRGAEWHQKGKMGMLNFADPYGNMVETSCQAQ</sequence>
<name>A0A3M6Q3P5_9BURK</name>
<accession>A0A3M6Q3P5</accession>